<gene>
    <name evidence="1" type="ORF">AAFC00_000047</name>
</gene>
<dbReference type="Gene3D" id="3.40.50.1820">
    <property type="entry name" value="alpha/beta hydrolase"/>
    <property type="match status" value="1"/>
</dbReference>
<accession>A0ABR3P1K3</accession>
<organism evidence="1 2">
    <name type="scientific">Neodothiora populina</name>
    <dbReference type="NCBI Taxonomy" id="2781224"/>
    <lineage>
        <taxon>Eukaryota</taxon>
        <taxon>Fungi</taxon>
        <taxon>Dikarya</taxon>
        <taxon>Ascomycota</taxon>
        <taxon>Pezizomycotina</taxon>
        <taxon>Dothideomycetes</taxon>
        <taxon>Dothideomycetidae</taxon>
        <taxon>Dothideales</taxon>
        <taxon>Dothioraceae</taxon>
        <taxon>Neodothiora</taxon>
    </lineage>
</organism>
<protein>
    <recommendedName>
        <fullName evidence="3">AB hydrolase-1 domain-containing protein</fullName>
    </recommendedName>
</protein>
<reference evidence="1 2" key="1">
    <citation type="submission" date="2024-07" db="EMBL/GenBank/DDBJ databases">
        <title>Draft sequence of the Neodothiora populina.</title>
        <authorList>
            <person name="Drown D.D."/>
            <person name="Schuette U.S."/>
            <person name="Buechlein A.B."/>
            <person name="Rusch D.R."/>
            <person name="Winton L.W."/>
            <person name="Adams G.A."/>
        </authorList>
    </citation>
    <scope>NUCLEOTIDE SEQUENCE [LARGE SCALE GENOMIC DNA]</scope>
    <source>
        <strain evidence="1 2">CPC 39397</strain>
    </source>
</reference>
<dbReference type="GeneID" id="95973750"/>
<keyword evidence="2" id="KW-1185">Reference proteome</keyword>
<comment type="caution">
    <text evidence="1">The sequence shown here is derived from an EMBL/GenBank/DDBJ whole genome shotgun (WGS) entry which is preliminary data.</text>
</comment>
<dbReference type="Proteomes" id="UP001562354">
    <property type="component" value="Unassembled WGS sequence"/>
</dbReference>
<dbReference type="InterPro" id="IPR029058">
    <property type="entry name" value="AB_hydrolase_fold"/>
</dbReference>
<evidence type="ECO:0008006" key="3">
    <source>
        <dbReference type="Google" id="ProtNLM"/>
    </source>
</evidence>
<name>A0ABR3P1K3_9PEZI</name>
<sequence>MLKDKISLFIPELPGYGISTPSKDPSRSAVAAALLETSHALFPSRPIILGGHDRGARLCHRIAVTHAGSPSSSSASSPPSDLYTFSLLGLILLDIVPTLTQWQSFTSPTVSSKYYHWAFLTSPPAIPMLLAYGGDRFAHSLLSNTSGPDASAVAACQSDSAWELYEALHAKKEYIEGAVADYSAAVHPEPQEQRDEQDRGQKIAVPLLVMWSLGKLGKMHGDVGRIWKEWVGEGVEVQARGVGGGVGHYLAEEAADVVGRAVGEFVESVRGA</sequence>
<evidence type="ECO:0000313" key="1">
    <source>
        <dbReference type="EMBL" id="KAL1296541.1"/>
    </source>
</evidence>
<evidence type="ECO:0000313" key="2">
    <source>
        <dbReference type="Proteomes" id="UP001562354"/>
    </source>
</evidence>
<proteinExistence type="predicted"/>
<dbReference type="RefSeq" id="XP_069196223.1">
    <property type="nucleotide sequence ID" value="XM_069344809.1"/>
</dbReference>
<dbReference type="EMBL" id="JBFMKM010000018">
    <property type="protein sequence ID" value="KAL1296541.1"/>
    <property type="molecule type" value="Genomic_DNA"/>
</dbReference>
<dbReference type="SUPFAM" id="SSF53474">
    <property type="entry name" value="alpha/beta-Hydrolases"/>
    <property type="match status" value="1"/>
</dbReference>